<dbReference type="EMBL" id="FOQO01000001">
    <property type="protein sequence ID" value="SFH79285.1"/>
    <property type="molecule type" value="Genomic_DNA"/>
</dbReference>
<evidence type="ECO:0000256" key="7">
    <source>
        <dbReference type="ARBA" id="ARBA00048539"/>
    </source>
</evidence>
<dbReference type="GO" id="GO:0032267">
    <property type="term" value="F:tRNA(Ile)-lysidine synthase activity"/>
    <property type="evidence" value="ECO:0007669"/>
    <property type="project" value="UniProtKB-EC"/>
</dbReference>
<keyword evidence="11" id="KW-1185">Reference proteome</keyword>
<sequence>MDGFFCWITRTFGHMSVAERFIQYLHEQALCQPHQRLLLAVSGGKDSVMMTRLFVESGYAVGIAHCNFGLRGEESEADEALVYQLAKTLDVPFYVTRFDTVLYARQEGISIQMAARELRYAWFETICVSQDYDYIAVAQHRNDHVETLIFNLVRGTGLAGLQGIRPKRGRIIRPMLFLNAAEITAYVQQHGLEYRDDASNFSTKYARNKIRMEVIPKLKELNPDLEETLTKNMAHFSDAYVVLQRYIEHLRTQLFSERAEGEWHIPVVGLASLDPQQFLLYELFKPFGFTEAVLSDLASSLGGTPGKQFVSPSHVLYIDREEVVLTSKKAVYEETVLLEKGETRVQWGEYNFKFHLSSHTEVETASHIGQFDAHKIIFPLRIRSWRKADMFQPLGMKGHKKLSDLFISLKIPVYRKHRVPIVVNGNGDILWVVPYRMDDRYKITGKTKKVLTLACI</sequence>
<dbReference type="AlphaFoldDB" id="A0A1I3CXS3"/>
<keyword evidence="2 8" id="KW-0963">Cytoplasm</keyword>
<dbReference type="Gene3D" id="3.40.50.620">
    <property type="entry name" value="HUPs"/>
    <property type="match status" value="1"/>
</dbReference>
<evidence type="ECO:0000313" key="11">
    <source>
        <dbReference type="Proteomes" id="UP000198670"/>
    </source>
</evidence>
<keyword evidence="3 8" id="KW-0436">Ligase</keyword>
<organism evidence="10 11">
    <name type="scientific">Parapedobacter indicus</name>
    <dbReference type="NCBI Taxonomy" id="1477437"/>
    <lineage>
        <taxon>Bacteria</taxon>
        <taxon>Pseudomonadati</taxon>
        <taxon>Bacteroidota</taxon>
        <taxon>Sphingobacteriia</taxon>
        <taxon>Sphingobacteriales</taxon>
        <taxon>Sphingobacteriaceae</taxon>
        <taxon>Parapedobacter</taxon>
    </lineage>
</organism>
<dbReference type="HAMAP" id="MF_01161">
    <property type="entry name" value="tRNA_Ile_lys_synt"/>
    <property type="match status" value="1"/>
</dbReference>
<comment type="catalytic activity">
    <reaction evidence="7 8">
        <text>cytidine(34) in tRNA(Ile2) + L-lysine + ATP = lysidine(34) in tRNA(Ile2) + AMP + diphosphate + H(+)</text>
        <dbReference type="Rhea" id="RHEA:43744"/>
        <dbReference type="Rhea" id="RHEA-COMP:10625"/>
        <dbReference type="Rhea" id="RHEA-COMP:10670"/>
        <dbReference type="ChEBI" id="CHEBI:15378"/>
        <dbReference type="ChEBI" id="CHEBI:30616"/>
        <dbReference type="ChEBI" id="CHEBI:32551"/>
        <dbReference type="ChEBI" id="CHEBI:33019"/>
        <dbReference type="ChEBI" id="CHEBI:82748"/>
        <dbReference type="ChEBI" id="CHEBI:83665"/>
        <dbReference type="ChEBI" id="CHEBI:456215"/>
        <dbReference type="EC" id="6.3.4.19"/>
    </reaction>
</comment>
<dbReference type="InterPro" id="IPR014729">
    <property type="entry name" value="Rossmann-like_a/b/a_fold"/>
</dbReference>
<evidence type="ECO:0000256" key="5">
    <source>
        <dbReference type="ARBA" id="ARBA00022741"/>
    </source>
</evidence>
<dbReference type="Pfam" id="PF11734">
    <property type="entry name" value="TilS_C"/>
    <property type="match status" value="1"/>
</dbReference>
<comment type="subcellular location">
    <subcellularLocation>
        <location evidence="1 8">Cytoplasm</location>
    </subcellularLocation>
</comment>
<keyword evidence="5 8" id="KW-0547">Nucleotide-binding</keyword>
<dbReference type="InterPro" id="IPR011063">
    <property type="entry name" value="TilS/TtcA_N"/>
</dbReference>
<evidence type="ECO:0000256" key="1">
    <source>
        <dbReference type="ARBA" id="ARBA00004496"/>
    </source>
</evidence>
<dbReference type="SMART" id="SM00977">
    <property type="entry name" value="TilS_C"/>
    <property type="match status" value="1"/>
</dbReference>
<dbReference type="OrthoDB" id="9807403at2"/>
<protein>
    <recommendedName>
        <fullName evidence="8">tRNA(Ile)-lysidine synthase</fullName>
        <ecNumber evidence="8">6.3.4.19</ecNumber>
    </recommendedName>
    <alternativeName>
        <fullName evidence="8">tRNA(Ile)-2-lysyl-cytidine synthase</fullName>
    </alternativeName>
    <alternativeName>
        <fullName evidence="8">tRNA(Ile)-lysidine synthetase</fullName>
    </alternativeName>
</protein>
<dbReference type="InterPro" id="IPR012795">
    <property type="entry name" value="tRNA_Ile_lys_synt_N"/>
</dbReference>
<dbReference type="PANTHER" id="PTHR43033">
    <property type="entry name" value="TRNA(ILE)-LYSIDINE SYNTHASE-RELATED"/>
    <property type="match status" value="1"/>
</dbReference>
<dbReference type="Pfam" id="PF01171">
    <property type="entry name" value="ATP_bind_3"/>
    <property type="match status" value="1"/>
</dbReference>
<proteinExistence type="inferred from homology"/>
<comment type="domain">
    <text evidence="8">The N-terminal region contains the highly conserved SGGXDS motif, predicted to be a P-loop motif involved in ATP binding.</text>
</comment>
<evidence type="ECO:0000259" key="9">
    <source>
        <dbReference type="SMART" id="SM00977"/>
    </source>
</evidence>
<dbReference type="NCBIfam" id="TIGR02433">
    <property type="entry name" value="lysidine_TilS_C"/>
    <property type="match status" value="1"/>
</dbReference>
<dbReference type="NCBIfam" id="TIGR02432">
    <property type="entry name" value="lysidine_TilS_N"/>
    <property type="match status" value="1"/>
</dbReference>
<name>A0A1I3CXS3_9SPHI</name>
<comment type="similarity">
    <text evidence="8">Belongs to the tRNA(Ile)-lysidine synthase family.</text>
</comment>
<evidence type="ECO:0000313" key="10">
    <source>
        <dbReference type="EMBL" id="SFH79285.1"/>
    </source>
</evidence>
<dbReference type="SUPFAM" id="SSF56037">
    <property type="entry name" value="PheT/TilS domain"/>
    <property type="match status" value="1"/>
</dbReference>
<gene>
    <name evidence="8" type="primary">tilS</name>
    <name evidence="10" type="ORF">SAMN05444682_101233</name>
</gene>
<evidence type="ECO:0000256" key="2">
    <source>
        <dbReference type="ARBA" id="ARBA00022490"/>
    </source>
</evidence>
<accession>A0A1I3CXS3</accession>
<dbReference type="RefSeq" id="WP_090622909.1">
    <property type="nucleotide sequence ID" value="NZ_FOQO01000001.1"/>
</dbReference>
<comment type="function">
    <text evidence="8">Ligates lysine onto the cytidine present at position 34 of the AUA codon-specific tRNA(Ile) that contains the anticodon CAU, in an ATP-dependent manner. Cytidine is converted to lysidine, thus changing the amino acid specificity of the tRNA from methionine to isoleucine.</text>
</comment>
<keyword evidence="6 8" id="KW-0067">ATP-binding</keyword>
<dbReference type="STRING" id="1477437.SAMN05444682_101233"/>
<dbReference type="GO" id="GO:0005737">
    <property type="term" value="C:cytoplasm"/>
    <property type="evidence" value="ECO:0007669"/>
    <property type="project" value="UniProtKB-SubCell"/>
</dbReference>
<dbReference type="Proteomes" id="UP000198670">
    <property type="component" value="Unassembled WGS sequence"/>
</dbReference>
<dbReference type="GO" id="GO:0005524">
    <property type="term" value="F:ATP binding"/>
    <property type="evidence" value="ECO:0007669"/>
    <property type="project" value="UniProtKB-UniRule"/>
</dbReference>
<evidence type="ECO:0000256" key="8">
    <source>
        <dbReference type="HAMAP-Rule" id="MF_01161"/>
    </source>
</evidence>
<keyword evidence="4 8" id="KW-0819">tRNA processing</keyword>
<feature type="binding site" evidence="8">
    <location>
        <begin position="42"/>
        <end position="47"/>
    </location>
    <ligand>
        <name>ATP</name>
        <dbReference type="ChEBI" id="CHEBI:30616"/>
    </ligand>
</feature>
<dbReference type="SUPFAM" id="SSF52402">
    <property type="entry name" value="Adenine nucleotide alpha hydrolases-like"/>
    <property type="match status" value="1"/>
</dbReference>
<feature type="domain" description="Lysidine-tRNA(Ile) synthetase C-terminal" evidence="9">
    <location>
        <begin position="380"/>
        <end position="453"/>
    </location>
</feature>
<reference evidence="10 11" key="1">
    <citation type="submission" date="2016-10" db="EMBL/GenBank/DDBJ databases">
        <authorList>
            <person name="de Groot N.N."/>
        </authorList>
    </citation>
    <scope>NUCLEOTIDE SEQUENCE [LARGE SCALE GENOMIC DNA]</scope>
    <source>
        <strain evidence="10 11">RK1</strain>
    </source>
</reference>
<evidence type="ECO:0000256" key="6">
    <source>
        <dbReference type="ARBA" id="ARBA00022840"/>
    </source>
</evidence>
<dbReference type="GO" id="GO:0006400">
    <property type="term" value="P:tRNA modification"/>
    <property type="evidence" value="ECO:0007669"/>
    <property type="project" value="UniProtKB-UniRule"/>
</dbReference>
<evidence type="ECO:0000256" key="3">
    <source>
        <dbReference type="ARBA" id="ARBA00022598"/>
    </source>
</evidence>
<evidence type="ECO:0000256" key="4">
    <source>
        <dbReference type="ARBA" id="ARBA00022694"/>
    </source>
</evidence>
<dbReference type="PANTHER" id="PTHR43033:SF1">
    <property type="entry name" value="TRNA(ILE)-LYSIDINE SYNTHASE-RELATED"/>
    <property type="match status" value="1"/>
</dbReference>
<dbReference type="EC" id="6.3.4.19" evidence="8"/>
<dbReference type="CDD" id="cd01992">
    <property type="entry name" value="TilS_N"/>
    <property type="match status" value="1"/>
</dbReference>
<dbReference type="InterPro" id="IPR012796">
    <property type="entry name" value="Lysidine-tRNA-synth_C"/>
</dbReference>
<dbReference type="InterPro" id="IPR012094">
    <property type="entry name" value="tRNA_Ile_lys_synt"/>
</dbReference>